<dbReference type="PANTHER" id="PTHR23095">
    <property type="entry name" value="PARANEOPLASTIC ANTIGEN"/>
    <property type="match status" value="1"/>
</dbReference>
<dbReference type="InterPro" id="IPR026523">
    <property type="entry name" value="PNMA"/>
</dbReference>
<evidence type="ECO:0000256" key="2">
    <source>
        <dbReference type="SAM" id="Coils"/>
    </source>
</evidence>
<proteinExistence type="predicted"/>
<keyword evidence="5" id="KW-1185">Reference proteome</keyword>
<dbReference type="Gene3D" id="4.10.60.10">
    <property type="entry name" value="Zinc finger, CCHC-type"/>
    <property type="match status" value="1"/>
</dbReference>
<keyword evidence="2" id="KW-0175">Coiled coil</keyword>
<dbReference type="InterPro" id="IPR001878">
    <property type="entry name" value="Znf_CCHC"/>
</dbReference>
<dbReference type="PROSITE" id="PS50158">
    <property type="entry name" value="ZF_CCHC"/>
    <property type="match status" value="1"/>
</dbReference>
<accession>A0A5A9NMC2</accession>
<dbReference type="GO" id="GO:0008270">
    <property type="term" value="F:zinc ion binding"/>
    <property type="evidence" value="ECO:0007669"/>
    <property type="project" value="UniProtKB-KW"/>
</dbReference>
<feature type="domain" description="CCHC-type" evidence="3">
    <location>
        <begin position="277"/>
        <end position="290"/>
    </location>
</feature>
<dbReference type="Proteomes" id="UP000324632">
    <property type="component" value="Chromosome 16"/>
</dbReference>
<evidence type="ECO:0000256" key="1">
    <source>
        <dbReference type="PROSITE-ProRule" id="PRU00047"/>
    </source>
</evidence>
<dbReference type="InterPro" id="IPR048270">
    <property type="entry name" value="PNMA_C"/>
</dbReference>
<dbReference type="EMBL" id="SOYY01000016">
    <property type="protein sequence ID" value="KAA0710593.1"/>
    <property type="molecule type" value="Genomic_DNA"/>
</dbReference>
<dbReference type="Pfam" id="PF00098">
    <property type="entry name" value="zf-CCHC"/>
    <property type="match status" value="1"/>
</dbReference>
<sequence>MGAAGPSTVNVLPAPSPIVERVVYVPREQRGHMFSGRGEDNVFEWVEEIHSCLRVRHLPLVEQTSFVLDHLEGPAKNEIKYRAREDRETPEQVFSILKELYWSSQSYIALQQNFFSRKQLEGESLQEYSHALFALMDKVVQQAPGGMTNSVVLPRDQFVEHVLDSGLRRELKRFVRLNPDSTLLDVRKEAIRWVEEGFHYEMRERSHSVPTSSALQYRVQGQIDSSGPSDGNVSELTELKRMMRVQQEQLNELTQSLRQIQSQSVGSHPRRLGPIFCRRCNQPGHIARNCTLGQTQFRGQRGRLSHVNVLPPNGQAENCNPLN</sequence>
<feature type="coiled-coil region" evidence="2">
    <location>
        <begin position="236"/>
        <end position="263"/>
    </location>
</feature>
<keyword evidence="1" id="KW-0479">Metal-binding</keyword>
<keyword evidence="1" id="KW-0863">Zinc-finger</keyword>
<protein>
    <recommendedName>
        <fullName evidence="3">CCHC-type domain-containing protein</fullName>
    </recommendedName>
</protein>
<dbReference type="Pfam" id="PF14893">
    <property type="entry name" value="PNMA"/>
    <property type="match status" value="1"/>
</dbReference>
<dbReference type="GO" id="GO:0003676">
    <property type="term" value="F:nucleic acid binding"/>
    <property type="evidence" value="ECO:0007669"/>
    <property type="project" value="InterPro"/>
</dbReference>
<dbReference type="InterPro" id="IPR036875">
    <property type="entry name" value="Znf_CCHC_sf"/>
</dbReference>
<evidence type="ECO:0000313" key="5">
    <source>
        <dbReference type="Proteomes" id="UP000324632"/>
    </source>
</evidence>
<organism evidence="4 5">
    <name type="scientific">Triplophysa tibetana</name>
    <dbReference type="NCBI Taxonomy" id="1572043"/>
    <lineage>
        <taxon>Eukaryota</taxon>
        <taxon>Metazoa</taxon>
        <taxon>Chordata</taxon>
        <taxon>Craniata</taxon>
        <taxon>Vertebrata</taxon>
        <taxon>Euteleostomi</taxon>
        <taxon>Actinopterygii</taxon>
        <taxon>Neopterygii</taxon>
        <taxon>Teleostei</taxon>
        <taxon>Ostariophysi</taxon>
        <taxon>Cypriniformes</taxon>
        <taxon>Nemacheilidae</taxon>
        <taxon>Triplophysa</taxon>
    </lineage>
</organism>
<evidence type="ECO:0000313" key="4">
    <source>
        <dbReference type="EMBL" id="KAA0710593.1"/>
    </source>
</evidence>
<dbReference type="SMART" id="SM00343">
    <property type="entry name" value="ZnF_C2HC"/>
    <property type="match status" value="1"/>
</dbReference>
<reference evidence="4 5" key="1">
    <citation type="journal article" date="2019" name="Mol. Ecol. Resour.">
        <title>Chromosome-level genome assembly of Triplophysa tibetana, a fish adapted to the harsh high-altitude environment of the Tibetan Plateau.</title>
        <authorList>
            <person name="Yang X."/>
            <person name="Liu H."/>
            <person name="Ma Z."/>
            <person name="Zou Y."/>
            <person name="Zou M."/>
            <person name="Mao Y."/>
            <person name="Li X."/>
            <person name="Wang H."/>
            <person name="Chen T."/>
            <person name="Wang W."/>
            <person name="Yang R."/>
        </authorList>
    </citation>
    <scope>NUCLEOTIDE SEQUENCE [LARGE SCALE GENOMIC DNA]</scope>
    <source>
        <strain evidence="4">TTIB1903HZAU</strain>
        <tissue evidence="4">Muscle</tissue>
    </source>
</reference>
<evidence type="ECO:0000259" key="3">
    <source>
        <dbReference type="PROSITE" id="PS50158"/>
    </source>
</evidence>
<keyword evidence="1" id="KW-0862">Zinc</keyword>
<dbReference type="SUPFAM" id="SSF57756">
    <property type="entry name" value="Retrovirus zinc finger-like domains"/>
    <property type="match status" value="1"/>
</dbReference>
<dbReference type="AlphaFoldDB" id="A0A5A9NMC2"/>
<comment type="caution">
    <text evidence="4">The sequence shown here is derived from an EMBL/GenBank/DDBJ whole genome shotgun (WGS) entry which is preliminary data.</text>
</comment>
<dbReference type="PANTHER" id="PTHR23095:SF17">
    <property type="entry name" value="PARANEOPLASTIC ANTIGEN MA1"/>
    <property type="match status" value="1"/>
</dbReference>
<name>A0A5A9NMC2_9TELE</name>
<gene>
    <name evidence="4" type="ORF">E1301_Tti015735</name>
</gene>